<evidence type="ECO:0000313" key="1">
    <source>
        <dbReference type="EMBL" id="MDX8000758.1"/>
    </source>
</evidence>
<dbReference type="Proteomes" id="UP001271640">
    <property type="component" value="Unassembled WGS sequence"/>
</dbReference>
<protein>
    <recommendedName>
        <fullName evidence="3">Transposase</fullName>
    </recommendedName>
</protein>
<comment type="caution">
    <text evidence="1">The sequence shown here is derived from an EMBL/GenBank/DDBJ whole genome shotgun (WGS) entry which is preliminary data.</text>
</comment>
<evidence type="ECO:0000313" key="2">
    <source>
        <dbReference type="Proteomes" id="UP001271640"/>
    </source>
</evidence>
<dbReference type="EMBL" id="VCDP01000079">
    <property type="protein sequence ID" value="MDX8000758.1"/>
    <property type="molecule type" value="Genomic_DNA"/>
</dbReference>
<gene>
    <name evidence="1" type="ORF">FE394_16575</name>
</gene>
<evidence type="ECO:0008006" key="3">
    <source>
        <dbReference type="Google" id="ProtNLM"/>
    </source>
</evidence>
<name>A0ABU4SQ21_9GAMM</name>
<sequence length="204" mass="25057">MKGNYELIHKTYRWNEQVYHNRTYTHPETKELFDLSHMSPKTINIKYEYRDNFKNKIKGELYVRVIFSHHCYTKAIKDTENNTILITEYENEVIKEHRTFDKIRYKYTFRLLEIIVNISYKICRESRLKGKVIRLEEKYKSNPQKWIYIIMKLKVKNENLFLYVETAHHRSNEPLNAQLKKESRRFMLILGDILKNDWNYLIKP</sequence>
<proteinExistence type="predicted"/>
<keyword evidence="2" id="KW-1185">Reference proteome</keyword>
<reference evidence="2" key="1">
    <citation type="journal article" date="2024" name="Toxins">
        <title>Genome Sequence Analysis of Native Xenorhabdus Strains Isolated from Entomopathogenic Nematodes in Argentina.</title>
        <authorList>
            <person name="Palma L."/>
            <person name="Frizzo L."/>
            <person name="Kaiser S."/>
            <person name="Berry C."/>
            <person name="Caballero P."/>
            <person name="Bode H.B."/>
            <person name="Del Valle E.E."/>
        </authorList>
    </citation>
    <scope>NUCLEOTIDE SEQUENCE [LARGE SCALE GENOMIC DNA]</scope>
    <source>
        <strain evidence="2">Reich</strain>
    </source>
</reference>
<organism evidence="1 2">
    <name type="scientific">Xenorhabdus littoralis</name>
    <dbReference type="NCBI Taxonomy" id="2582835"/>
    <lineage>
        <taxon>Bacteria</taxon>
        <taxon>Pseudomonadati</taxon>
        <taxon>Pseudomonadota</taxon>
        <taxon>Gammaproteobacteria</taxon>
        <taxon>Enterobacterales</taxon>
        <taxon>Morganellaceae</taxon>
        <taxon>Xenorhabdus</taxon>
    </lineage>
</organism>
<accession>A0ABU4SQ21</accession>